<dbReference type="PANTHER" id="PTHR40629">
    <property type="entry name" value="PRO41 PROTEIN"/>
    <property type="match status" value="1"/>
</dbReference>
<dbReference type="Proteomes" id="UP000285405">
    <property type="component" value="Unassembled WGS sequence"/>
</dbReference>
<accession>A0A420IHY4</accession>
<name>A0A420IHY4_9PEZI</name>
<dbReference type="OrthoDB" id="2110422at2759"/>
<evidence type="ECO:0000259" key="2">
    <source>
        <dbReference type="Pfam" id="PF24853"/>
    </source>
</evidence>
<keyword evidence="1" id="KW-0472">Membrane</keyword>
<keyword evidence="1" id="KW-0812">Transmembrane</keyword>
<dbReference type="Pfam" id="PF24853">
    <property type="entry name" value="DUF7727"/>
    <property type="match status" value="1"/>
</dbReference>
<dbReference type="PANTHER" id="PTHR40629:SF1">
    <property type="entry name" value="PRO41 PROTEIN"/>
    <property type="match status" value="1"/>
</dbReference>
<keyword evidence="1" id="KW-1133">Transmembrane helix</keyword>
<evidence type="ECO:0000256" key="1">
    <source>
        <dbReference type="SAM" id="Phobius"/>
    </source>
</evidence>
<feature type="transmembrane region" description="Helical" evidence="1">
    <location>
        <begin position="12"/>
        <end position="31"/>
    </location>
</feature>
<feature type="transmembrane region" description="Helical" evidence="1">
    <location>
        <begin position="51"/>
        <end position="71"/>
    </location>
</feature>
<reference evidence="3 4" key="1">
    <citation type="journal article" date="2018" name="BMC Genomics">
        <title>Comparative genome analyses reveal sequence features reflecting distinct modes of host-adaptation between dicot and monocot powdery mildew.</title>
        <authorList>
            <person name="Wu Y."/>
            <person name="Ma X."/>
            <person name="Pan Z."/>
            <person name="Kale S.D."/>
            <person name="Song Y."/>
            <person name="King H."/>
            <person name="Zhang Q."/>
            <person name="Presley C."/>
            <person name="Deng X."/>
            <person name="Wei C.I."/>
            <person name="Xiao S."/>
        </authorList>
    </citation>
    <scope>NUCLEOTIDE SEQUENCE [LARGE SCALE GENOMIC DNA]</scope>
    <source>
        <strain evidence="3">UCSC1</strain>
    </source>
</reference>
<protein>
    <recommendedName>
        <fullName evidence="2">DUF7727 domain-containing protein</fullName>
    </recommendedName>
</protein>
<proteinExistence type="predicted"/>
<feature type="domain" description="DUF7727" evidence="2">
    <location>
        <begin position="1"/>
        <end position="125"/>
    </location>
</feature>
<gene>
    <name evidence="3" type="ORF">GcC1_086017</name>
</gene>
<evidence type="ECO:0000313" key="4">
    <source>
        <dbReference type="Proteomes" id="UP000285405"/>
    </source>
</evidence>
<evidence type="ECO:0000313" key="3">
    <source>
        <dbReference type="EMBL" id="RKF74168.1"/>
    </source>
</evidence>
<dbReference type="AlphaFoldDB" id="A0A420IHY4"/>
<sequence>MGRLVKCHWARLIVLSAAVCQIMAALLGYFWPRMFLEFMTKSLSVAVKPFPSLQTVNLVFGILVCAWEWPLGLVAGSTLHRSIVARLIFLPITILSSALMYQSTNPAIYYTVGLIVYFWAYSEGECVPKTPWKLPTRPSTNTTGA</sequence>
<feature type="transmembrane region" description="Helical" evidence="1">
    <location>
        <begin position="83"/>
        <end position="101"/>
    </location>
</feature>
<comment type="caution">
    <text evidence="3">The sequence shown here is derived from an EMBL/GenBank/DDBJ whole genome shotgun (WGS) entry which is preliminary data.</text>
</comment>
<dbReference type="EMBL" id="MCBR01008635">
    <property type="protein sequence ID" value="RKF74168.1"/>
    <property type="molecule type" value="Genomic_DNA"/>
</dbReference>
<dbReference type="InterPro" id="IPR056144">
    <property type="entry name" value="DUF7727"/>
</dbReference>
<organism evidence="3 4">
    <name type="scientific">Golovinomyces cichoracearum</name>
    <dbReference type="NCBI Taxonomy" id="62708"/>
    <lineage>
        <taxon>Eukaryota</taxon>
        <taxon>Fungi</taxon>
        <taxon>Dikarya</taxon>
        <taxon>Ascomycota</taxon>
        <taxon>Pezizomycotina</taxon>
        <taxon>Leotiomycetes</taxon>
        <taxon>Erysiphales</taxon>
        <taxon>Erysiphaceae</taxon>
        <taxon>Golovinomyces</taxon>
    </lineage>
</organism>